<comment type="caution">
    <text evidence="1">The sequence shown here is derived from an EMBL/GenBank/DDBJ whole genome shotgun (WGS) entry which is preliminary data.</text>
</comment>
<protein>
    <recommendedName>
        <fullName evidence="3">RHS repeat-associated core domain protein</fullName>
    </recommendedName>
</protein>
<dbReference type="EMBL" id="AEWX01000038">
    <property type="protein sequence ID" value="EGC18967.1"/>
    <property type="molecule type" value="Genomic_DNA"/>
</dbReference>
<accession>F0FA74</accession>
<dbReference type="Proteomes" id="UP000005697">
    <property type="component" value="Unassembled WGS sequence"/>
</dbReference>
<dbReference type="Gene3D" id="2.180.10.10">
    <property type="entry name" value="RHS repeat-associated core"/>
    <property type="match status" value="1"/>
</dbReference>
<gene>
    <name evidence="1" type="ORF">HMPREF9141_2491</name>
</gene>
<evidence type="ECO:0008006" key="3">
    <source>
        <dbReference type="Google" id="ProtNLM"/>
    </source>
</evidence>
<organism evidence="1 2">
    <name type="scientific">Prevotella multiformis DSM 16608</name>
    <dbReference type="NCBI Taxonomy" id="888743"/>
    <lineage>
        <taxon>Bacteria</taxon>
        <taxon>Pseudomonadati</taxon>
        <taxon>Bacteroidota</taxon>
        <taxon>Bacteroidia</taxon>
        <taxon>Bacteroidales</taxon>
        <taxon>Prevotellaceae</taxon>
        <taxon>Prevotella</taxon>
    </lineage>
</organism>
<proteinExistence type="predicted"/>
<name>F0FA74_9BACT</name>
<evidence type="ECO:0000313" key="1">
    <source>
        <dbReference type="EMBL" id="EGC18967.1"/>
    </source>
</evidence>
<dbReference type="HOGENOM" id="CLU_151937_0_0_10"/>
<keyword evidence="2" id="KW-1185">Reference proteome</keyword>
<reference evidence="1 2" key="1">
    <citation type="submission" date="2011-01" db="EMBL/GenBank/DDBJ databases">
        <authorList>
            <person name="Muzny D."/>
            <person name="Qin X."/>
            <person name="Deng J."/>
            <person name="Jiang H."/>
            <person name="Liu Y."/>
            <person name="Qu J."/>
            <person name="Song X.-Z."/>
            <person name="Zhang L."/>
            <person name="Thornton R."/>
            <person name="Coyle M."/>
            <person name="Francisco L."/>
            <person name="Jackson L."/>
            <person name="Javaid M."/>
            <person name="Korchina V."/>
            <person name="Kovar C."/>
            <person name="Mata R."/>
            <person name="Mathew T."/>
            <person name="Ngo R."/>
            <person name="Nguyen L."/>
            <person name="Nguyen N."/>
            <person name="Okwuonu G."/>
            <person name="Ongeri F."/>
            <person name="Pham C."/>
            <person name="Simmons D."/>
            <person name="Wilczek-Boney K."/>
            <person name="Hale W."/>
            <person name="Jakkamsetti A."/>
            <person name="Pham P."/>
            <person name="Ruth R."/>
            <person name="San Lucas F."/>
            <person name="Warren J."/>
            <person name="Zhang J."/>
            <person name="Zhao Z."/>
            <person name="Zhou C."/>
            <person name="Zhu D."/>
            <person name="Lee S."/>
            <person name="Bess C."/>
            <person name="Blankenburg K."/>
            <person name="Forbes L."/>
            <person name="Fu Q."/>
            <person name="Gubbala S."/>
            <person name="Hirani K."/>
            <person name="Jayaseelan J.C."/>
            <person name="Lara F."/>
            <person name="Munidasa M."/>
            <person name="Palculict T."/>
            <person name="Patil S."/>
            <person name="Pu L.-L."/>
            <person name="Saada N."/>
            <person name="Tang L."/>
            <person name="Weissenberger G."/>
            <person name="Zhu Y."/>
            <person name="Hemphill L."/>
            <person name="Shang Y."/>
            <person name="Youmans B."/>
            <person name="Ayvaz T."/>
            <person name="Ross M."/>
            <person name="Santibanez J."/>
            <person name="Aqrawi P."/>
            <person name="Gross S."/>
            <person name="Joshi V."/>
            <person name="Fowler G."/>
            <person name="Nazareth L."/>
            <person name="Reid J."/>
            <person name="Worley K."/>
            <person name="Petrosino J."/>
            <person name="Highlander S."/>
            <person name="Gibbs R."/>
        </authorList>
    </citation>
    <scope>NUCLEOTIDE SEQUENCE [LARGE SCALE GENOMIC DNA]</scope>
    <source>
        <strain evidence="1 2">DSM 16608</strain>
    </source>
</reference>
<sequence>MFIHTYQYGAFNRLISATGKAKNASYAMQMTFGRMSEPPAKVQKADSTTTDQSYDFADRYEDSNHPTAPTQIGHGHYTYDVNGNLTLVMNDSFNTSCEMYRDGGRLRHTLPDCQSGIGNRACWMEAQNGSPPARLFPSPVQ</sequence>
<evidence type="ECO:0000313" key="2">
    <source>
        <dbReference type="Proteomes" id="UP000005697"/>
    </source>
</evidence>
<dbReference type="AlphaFoldDB" id="F0FA74"/>